<dbReference type="Proteomes" id="UP001151699">
    <property type="component" value="Chromosome X"/>
</dbReference>
<feature type="non-terminal residue" evidence="1">
    <location>
        <position position="256"/>
    </location>
</feature>
<name>A0A9Q0MWW3_9DIPT</name>
<comment type="caution">
    <text evidence="1">The sequence shown here is derived from an EMBL/GenBank/DDBJ whole genome shotgun (WGS) entry which is preliminary data.</text>
</comment>
<dbReference type="OrthoDB" id="7761696at2759"/>
<organism evidence="1 2">
    <name type="scientific">Pseudolycoriella hygida</name>
    <dbReference type="NCBI Taxonomy" id="35572"/>
    <lineage>
        <taxon>Eukaryota</taxon>
        <taxon>Metazoa</taxon>
        <taxon>Ecdysozoa</taxon>
        <taxon>Arthropoda</taxon>
        <taxon>Hexapoda</taxon>
        <taxon>Insecta</taxon>
        <taxon>Pterygota</taxon>
        <taxon>Neoptera</taxon>
        <taxon>Endopterygota</taxon>
        <taxon>Diptera</taxon>
        <taxon>Nematocera</taxon>
        <taxon>Sciaroidea</taxon>
        <taxon>Sciaridae</taxon>
        <taxon>Pseudolycoriella</taxon>
    </lineage>
</organism>
<keyword evidence="2" id="KW-1185">Reference proteome</keyword>
<reference evidence="1" key="1">
    <citation type="submission" date="2022-07" db="EMBL/GenBank/DDBJ databases">
        <authorList>
            <person name="Trinca V."/>
            <person name="Uliana J.V.C."/>
            <person name="Torres T.T."/>
            <person name="Ward R.J."/>
            <person name="Monesi N."/>
        </authorList>
    </citation>
    <scope>NUCLEOTIDE SEQUENCE</scope>
    <source>
        <strain evidence="1">HSMRA1968</strain>
        <tissue evidence="1">Whole embryos</tissue>
    </source>
</reference>
<evidence type="ECO:0000313" key="1">
    <source>
        <dbReference type="EMBL" id="KAJ6639516.1"/>
    </source>
</evidence>
<accession>A0A9Q0MWW3</accession>
<sequence length="256" mass="29581">MGVDLFLQKHLDCLMGQMKTLSTNHYASLAIEEECNDEADENCNKNSESSINEEAESSCNKLLKANAVPHLKLPTTTLQRLSAPKKEGRVLKRQVVDQVDQVVDIPMELSEVEMELQTNEKSCQTMELEFEEKCCQTMESCADIDTQTPKVSTETHATQTITQRHINFQSLSDNDIIYLTGLDRARFEVVFQMLEKFNPISDNNKFCRREAFVLMLFKIRHNLAYKMMEFIFKVDRQDISASFKEVTEKLYDVLRQ</sequence>
<proteinExistence type="predicted"/>
<protein>
    <submittedName>
        <fullName evidence="1">Uncharacterized protein</fullName>
    </submittedName>
</protein>
<dbReference type="EMBL" id="WJQU01000003">
    <property type="protein sequence ID" value="KAJ6639516.1"/>
    <property type="molecule type" value="Genomic_DNA"/>
</dbReference>
<gene>
    <name evidence="1" type="ORF">Bhyg_12262</name>
</gene>
<dbReference type="AlphaFoldDB" id="A0A9Q0MWW3"/>
<evidence type="ECO:0000313" key="2">
    <source>
        <dbReference type="Proteomes" id="UP001151699"/>
    </source>
</evidence>